<reference evidence="2" key="1">
    <citation type="journal article" date="2019" name="Int. J. Syst. Evol. Microbiol.">
        <title>The Global Catalogue of Microorganisms (GCM) 10K type strain sequencing project: providing services to taxonomists for standard genome sequencing and annotation.</title>
        <authorList>
            <consortium name="The Broad Institute Genomics Platform"/>
            <consortium name="The Broad Institute Genome Sequencing Center for Infectious Disease"/>
            <person name="Wu L."/>
            <person name="Ma J."/>
        </authorList>
    </citation>
    <scope>NUCLEOTIDE SEQUENCE [LARGE SCALE GENOMIC DNA]</scope>
    <source>
        <strain evidence="2">JCM 15900</strain>
    </source>
</reference>
<sequence>MTASASLPGQSGPDLPLVEGFRFDLEDGIGVLTLDRNAKLNALSRPMWQALPAIVAAIDAAPEVRVLVLRGSGGNFSAGSDIGDLNVPLEEFWAVNSTAEAALAECDVPTIAAIEGVCVGGGTELAAACDVRIAAPGSRFGITAAKLGLVYPPGPTRRFAAAVGESWARYLLLTGSLIGTEKAEQLGFLHEVAEDPHAAARATARRIAGRSAFSQTGLLRVLRDEALDPAGWLGDTYPVELAEGQAAFFAKRAPEFGFTRQDWQDCPDRQD</sequence>
<dbReference type="EMBL" id="BAAAPZ010000008">
    <property type="protein sequence ID" value="GAA2099824.1"/>
    <property type="molecule type" value="Genomic_DNA"/>
</dbReference>
<accession>A0ABP5IFW8</accession>
<organism evidence="1 2">
    <name type="scientific">Brevibacterium salitolerans</name>
    <dbReference type="NCBI Taxonomy" id="1403566"/>
    <lineage>
        <taxon>Bacteria</taxon>
        <taxon>Bacillati</taxon>
        <taxon>Actinomycetota</taxon>
        <taxon>Actinomycetes</taxon>
        <taxon>Micrococcales</taxon>
        <taxon>Brevibacteriaceae</taxon>
        <taxon>Brevibacterium</taxon>
    </lineage>
</organism>
<dbReference type="CDD" id="cd06558">
    <property type="entry name" value="crotonase-like"/>
    <property type="match status" value="1"/>
</dbReference>
<dbReference type="InterPro" id="IPR001753">
    <property type="entry name" value="Enoyl-CoA_hydra/iso"/>
</dbReference>
<dbReference type="Proteomes" id="UP001500984">
    <property type="component" value="Unassembled WGS sequence"/>
</dbReference>
<gene>
    <name evidence="1" type="ORF">GCM10009823_21860</name>
</gene>
<proteinExistence type="predicted"/>
<protein>
    <submittedName>
        <fullName evidence="1">Enoyl-CoA hydratase/isomerase family protein</fullName>
    </submittedName>
</protein>
<name>A0ABP5IFW8_9MICO</name>
<dbReference type="SUPFAM" id="SSF52096">
    <property type="entry name" value="ClpP/crotonase"/>
    <property type="match status" value="1"/>
</dbReference>
<dbReference type="RefSeq" id="WP_344337219.1">
    <property type="nucleotide sequence ID" value="NZ_BAAAPZ010000008.1"/>
</dbReference>
<comment type="caution">
    <text evidence="1">The sequence shown here is derived from an EMBL/GenBank/DDBJ whole genome shotgun (WGS) entry which is preliminary data.</text>
</comment>
<evidence type="ECO:0000313" key="2">
    <source>
        <dbReference type="Proteomes" id="UP001500984"/>
    </source>
</evidence>
<keyword evidence="2" id="KW-1185">Reference proteome</keyword>
<dbReference type="PANTHER" id="PTHR11941">
    <property type="entry name" value="ENOYL-COA HYDRATASE-RELATED"/>
    <property type="match status" value="1"/>
</dbReference>
<dbReference type="PANTHER" id="PTHR11941:SF54">
    <property type="entry name" value="ENOYL-COA HYDRATASE, MITOCHONDRIAL"/>
    <property type="match status" value="1"/>
</dbReference>
<dbReference type="Pfam" id="PF00378">
    <property type="entry name" value="ECH_1"/>
    <property type="match status" value="1"/>
</dbReference>
<evidence type="ECO:0000313" key="1">
    <source>
        <dbReference type="EMBL" id="GAA2099824.1"/>
    </source>
</evidence>
<dbReference type="Gene3D" id="3.90.226.10">
    <property type="entry name" value="2-enoyl-CoA Hydratase, Chain A, domain 1"/>
    <property type="match status" value="1"/>
</dbReference>
<dbReference type="InterPro" id="IPR029045">
    <property type="entry name" value="ClpP/crotonase-like_dom_sf"/>
</dbReference>